<comment type="caution">
    <text evidence="1">The sequence shown here is derived from an EMBL/GenBank/DDBJ whole genome shotgun (WGS) entry which is preliminary data.</text>
</comment>
<organism evidence="1 2">
    <name type="scientific">Rhodocyclus tenuis</name>
    <name type="common">Rhodospirillum tenue</name>
    <dbReference type="NCBI Taxonomy" id="1066"/>
    <lineage>
        <taxon>Bacteria</taxon>
        <taxon>Pseudomonadati</taxon>
        <taxon>Pseudomonadota</taxon>
        <taxon>Betaproteobacteria</taxon>
        <taxon>Rhodocyclales</taxon>
        <taxon>Rhodocyclaceae</taxon>
        <taxon>Rhodocyclus</taxon>
    </lineage>
</organism>
<evidence type="ECO:0000313" key="2">
    <source>
        <dbReference type="Proteomes" id="UP000480275"/>
    </source>
</evidence>
<dbReference type="AlphaFoldDB" id="A0A6L5JZE0"/>
<dbReference type="Proteomes" id="UP000480275">
    <property type="component" value="Unassembled WGS sequence"/>
</dbReference>
<sequence>MRPPECRRPSPLSPSAKADSFLFQTPLILSSDLPMRLLSRFLARFRLPAARRGVDRQVASAASHGGRGQVHGGPFAGASLASGWAAIAPRALLTLLLALTLVSAQCHALSHEFAHWQGKAAPAEAQYCPECLLGHALDTPLASTPVFLPGALPAPLPRPAFAVAEFSAPPAAACARGPPR</sequence>
<dbReference type="EMBL" id="WIXJ01000005">
    <property type="protein sequence ID" value="MQY51920.1"/>
    <property type="molecule type" value="Genomic_DNA"/>
</dbReference>
<protein>
    <recommendedName>
        <fullName evidence="3">DUF2946 domain-containing protein</fullName>
    </recommendedName>
</protein>
<proteinExistence type="predicted"/>
<evidence type="ECO:0008006" key="3">
    <source>
        <dbReference type="Google" id="ProtNLM"/>
    </source>
</evidence>
<evidence type="ECO:0000313" key="1">
    <source>
        <dbReference type="EMBL" id="MQY51920.1"/>
    </source>
</evidence>
<reference evidence="1 2" key="1">
    <citation type="submission" date="2019-10" db="EMBL/GenBank/DDBJ databases">
        <title>Whole-genome sequence of the purple nonsulfur photosynthetic bacterium Rhodocyclus tenuis.</title>
        <authorList>
            <person name="Kyndt J.A."/>
            <person name="Meyer T.E."/>
        </authorList>
    </citation>
    <scope>NUCLEOTIDE SEQUENCE [LARGE SCALE GENOMIC DNA]</scope>
    <source>
        <strain evidence="1 2">DSM 110</strain>
    </source>
</reference>
<name>A0A6L5JZE0_RHOTE</name>
<gene>
    <name evidence="1" type="ORF">GHK24_09035</name>
</gene>
<accession>A0A6L5JZE0</accession>